<gene>
    <name evidence="4" type="ORF">GIS00_05475</name>
</gene>
<evidence type="ECO:0000313" key="4">
    <source>
        <dbReference type="EMBL" id="MTD13396.1"/>
    </source>
</evidence>
<dbReference type="Pfam" id="PF03724">
    <property type="entry name" value="META"/>
    <property type="match status" value="1"/>
</dbReference>
<dbReference type="InterPro" id="IPR005184">
    <property type="entry name" value="DUF306_Meta_HslJ"/>
</dbReference>
<dbReference type="AlphaFoldDB" id="A0A7K1FH53"/>
<dbReference type="Proteomes" id="UP000460221">
    <property type="component" value="Unassembled WGS sequence"/>
</dbReference>
<comment type="caution">
    <text evidence="4">The sequence shown here is derived from an EMBL/GenBank/DDBJ whole genome shotgun (WGS) entry which is preliminary data.</text>
</comment>
<dbReference type="InterPro" id="IPR038670">
    <property type="entry name" value="HslJ-like_sf"/>
</dbReference>
<protein>
    <submittedName>
        <fullName evidence="4">META domain-containing protein</fullName>
    </submittedName>
</protein>
<feature type="chain" id="PRO_5038875184" evidence="2">
    <location>
        <begin position="26"/>
        <end position="333"/>
    </location>
</feature>
<dbReference type="EMBL" id="WLYK01000001">
    <property type="protein sequence ID" value="MTD13396.1"/>
    <property type="molecule type" value="Genomic_DNA"/>
</dbReference>
<keyword evidence="2" id="KW-0732">Signal</keyword>
<organism evidence="4 5">
    <name type="scientific">Nakamurella alba</name>
    <dbReference type="NCBI Taxonomy" id="2665158"/>
    <lineage>
        <taxon>Bacteria</taxon>
        <taxon>Bacillati</taxon>
        <taxon>Actinomycetota</taxon>
        <taxon>Actinomycetes</taxon>
        <taxon>Nakamurellales</taxon>
        <taxon>Nakamurellaceae</taxon>
        <taxon>Nakamurella</taxon>
    </lineage>
</organism>
<accession>A0A7K1FH53</accession>
<feature type="domain" description="DUF306" evidence="3">
    <location>
        <begin position="75"/>
        <end position="170"/>
    </location>
</feature>
<reference evidence="4 5" key="1">
    <citation type="submission" date="2019-11" db="EMBL/GenBank/DDBJ databases">
        <authorList>
            <person name="Jiang L.-Q."/>
        </authorList>
    </citation>
    <scope>NUCLEOTIDE SEQUENCE [LARGE SCALE GENOMIC DNA]</scope>
    <source>
        <strain evidence="4 5">YIM 132087</strain>
    </source>
</reference>
<dbReference type="RefSeq" id="WP_154767262.1">
    <property type="nucleotide sequence ID" value="NZ_WLYK01000001.1"/>
</dbReference>
<evidence type="ECO:0000256" key="2">
    <source>
        <dbReference type="SAM" id="SignalP"/>
    </source>
</evidence>
<evidence type="ECO:0000259" key="3">
    <source>
        <dbReference type="Pfam" id="PF03724"/>
    </source>
</evidence>
<evidence type="ECO:0000313" key="5">
    <source>
        <dbReference type="Proteomes" id="UP000460221"/>
    </source>
</evidence>
<proteinExistence type="predicted"/>
<sequence length="333" mass="35144">MRPRIAILAAAAALLLAGCGARTPAAGPNGTDATSSPVSSPEPTAESSSATSSASPSTSSAALERITDPAAIELIEWLLSSGTLDGQKVRVDSLRHPLVRFNAGAVTGNDGCNHYGGEGTLDTGTADLEGGWTTLMACGYPEDGLVDPQRVMPMQGKYEWYLEGTELHFTKPGVELIFTEAPSIWPSDRGQAAPNVLYEGARGDGDLRLTWSEGPDSRSLQMEYRSEPGTDIGQTGWSLMDGEWPPSIWACTSTTIGDDVYIAGFALPETASVTVTGKDFVEVGELEIMRPDWDSDLLVYAGWLDSPGKGLAVHTYDAAGTEIDPSCKGPWVG</sequence>
<feature type="signal peptide" evidence="2">
    <location>
        <begin position="1"/>
        <end position="25"/>
    </location>
</feature>
<name>A0A7K1FH53_9ACTN</name>
<dbReference type="PROSITE" id="PS51257">
    <property type="entry name" value="PROKAR_LIPOPROTEIN"/>
    <property type="match status" value="1"/>
</dbReference>
<feature type="region of interest" description="Disordered" evidence="1">
    <location>
        <begin position="26"/>
        <end position="62"/>
    </location>
</feature>
<dbReference type="Gene3D" id="2.40.128.270">
    <property type="match status" value="1"/>
</dbReference>
<feature type="compositionally biased region" description="Low complexity" evidence="1">
    <location>
        <begin position="33"/>
        <end position="62"/>
    </location>
</feature>
<evidence type="ECO:0000256" key="1">
    <source>
        <dbReference type="SAM" id="MobiDB-lite"/>
    </source>
</evidence>
<keyword evidence="5" id="KW-1185">Reference proteome</keyword>